<accession>A0AAW2YTG4</accession>
<reference evidence="2 3" key="1">
    <citation type="submission" date="2024-03" db="EMBL/GenBank/DDBJ databases">
        <title>The Acrasis kona genome and developmental transcriptomes reveal deep origins of eukaryotic multicellular pathways.</title>
        <authorList>
            <person name="Sheikh S."/>
            <person name="Fu C.-J."/>
            <person name="Brown M.W."/>
            <person name="Baldauf S.L."/>
        </authorList>
    </citation>
    <scope>NUCLEOTIDE SEQUENCE [LARGE SCALE GENOMIC DNA]</scope>
    <source>
        <strain evidence="2 3">ATCC MYA-3509</strain>
    </source>
</reference>
<evidence type="ECO:0000313" key="2">
    <source>
        <dbReference type="EMBL" id="KAL0480364.1"/>
    </source>
</evidence>
<proteinExistence type="predicted"/>
<feature type="transmembrane region" description="Helical" evidence="1">
    <location>
        <begin position="247"/>
        <end position="271"/>
    </location>
</feature>
<evidence type="ECO:0000256" key="1">
    <source>
        <dbReference type="SAM" id="Phobius"/>
    </source>
</evidence>
<evidence type="ECO:0000313" key="3">
    <source>
        <dbReference type="Proteomes" id="UP001431209"/>
    </source>
</evidence>
<dbReference type="EMBL" id="JAOPGA020000651">
    <property type="protein sequence ID" value="KAL0480364.1"/>
    <property type="molecule type" value="Genomic_DNA"/>
</dbReference>
<keyword evidence="1" id="KW-1133">Transmembrane helix</keyword>
<protein>
    <submittedName>
        <fullName evidence="2">RPEL1</fullName>
    </submittedName>
</protein>
<organism evidence="2 3">
    <name type="scientific">Acrasis kona</name>
    <dbReference type="NCBI Taxonomy" id="1008807"/>
    <lineage>
        <taxon>Eukaryota</taxon>
        <taxon>Discoba</taxon>
        <taxon>Heterolobosea</taxon>
        <taxon>Tetramitia</taxon>
        <taxon>Eutetramitia</taxon>
        <taxon>Acrasidae</taxon>
        <taxon>Acrasis</taxon>
    </lineage>
</organism>
<comment type="caution">
    <text evidence="2">The sequence shown here is derived from an EMBL/GenBank/DDBJ whole genome shotgun (WGS) entry which is preliminary data.</text>
</comment>
<dbReference type="Proteomes" id="UP001431209">
    <property type="component" value="Unassembled WGS sequence"/>
</dbReference>
<gene>
    <name evidence="2" type="ORF">AKO1_007116</name>
</gene>
<keyword evidence="1" id="KW-0812">Transmembrane</keyword>
<sequence length="312" mass="34261">MPIGSHVTVNDLINFFSGNLSMIPGSYDRLDISLSDTNLYGTAMNIQSQFVPGIPIRRSLVTVNVVKSRGLVAFCDFQITVAGPNTNPVELWTVSNANNYLRLLVSTSNGGTIQTKLTQNNDVQTQSERCVLGLNRLYSAYLLLSDANNIVNATITDGQTIVCMVIMTINPWFNKNEFHKVNRALALSQSNFNLNDNSTMRRLHDSGTGKLNATIVVFKMGVVSPTGSDTFTSTSTGQYEYNNTSTIIISAVVASFLLICLVVLIIAVIVCRRVCYKKKKIVPHIEMNEDNMSEGGMVIADNNQLDVVSYEP</sequence>
<name>A0AAW2YTG4_9EUKA</name>
<keyword evidence="3" id="KW-1185">Reference proteome</keyword>
<dbReference type="AlphaFoldDB" id="A0AAW2YTG4"/>
<keyword evidence="1" id="KW-0472">Membrane</keyword>